<evidence type="ECO:0000256" key="2">
    <source>
        <dbReference type="SAM" id="MobiDB-lite"/>
    </source>
</evidence>
<dbReference type="InterPro" id="IPR036533">
    <property type="entry name" value="BAG_dom_sf"/>
</dbReference>
<dbReference type="Gene3D" id="3.10.20.90">
    <property type="entry name" value="Phosphatidylinositol 3-kinase Catalytic Subunit, Chain A, domain 1"/>
    <property type="match status" value="1"/>
</dbReference>
<accession>A0A166HDZ2</accession>
<dbReference type="GO" id="GO:0016020">
    <property type="term" value="C:membrane"/>
    <property type="evidence" value="ECO:0007669"/>
    <property type="project" value="TreeGrafter"/>
</dbReference>
<evidence type="ECO:0000256" key="1">
    <source>
        <dbReference type="ARBA" id="ARBA00023186"/>
    </source>
</evidence>
<sequence>MSILVKWGRERLHIPLPPPETKLGDVRKALADYTHLPVNSFKLIHAGAVMKDDNAPLSAYALRANSTIALIAPPAITSSSAAHQKPSAQANRPPQKKREEPKTEQNTITAIHAEVNKVRSTLLPDVNAFLSTLTRPAPAAAAAQPQAGYRPPPAQRVLGQLSPAQNHTRLSELLLQVLLKLDAITPEGAWEQARRERKGAVREVQGVLDRLDGEWSERAR</sequence>
<dbReference type="GO" id="GO:0005634">
    <property type="term" value="C:nucleus"/>
    <property type="evidence" value="ECO:0007669"/>
    <property type="project" value="TreeGrafter"/>
</dbReference>
<name>A0A166HDZ2_9AGAM</name>
<dbReference type="Gene3D" id="1.20.58.120">
    <property type="entry name" value="BAG domain"/>
    <property type="match status" value="1"/>
</dbReference>
<dbReference type="OrthoDB" id="417450at2759"/>
<evidence type="ECO:0000313" key="5">
    <source>
        <dbReference type="EMBL" id="KZP18761.1"/>
    </source>
</evidence>
<feature type="domain" description="BAG" evidence="4">
    <location>
        <begin position="166"/>
        <end position="215"/>
    </location>
</feature>
<keyword evidence="1" id="KW-0143">Chaperone</keyword>
<organism evidence="5 6">
    <name type="scientific">Athelia psychrophila</name>
    <dbReference type="NCBI Taxonomy" id="1759441"/>
    <lineage>
        <taxon>Eukaryota</taxon>
        <taxon>Fungi</taxon>
        <taxon>Dikarya</taxon>
        <taxon>Basidiomycota</taxon>
        <taxon>Agaricomycotina</taxon>
        <taxon>Agaricomycetes</taxon>
        <taxon>Agaricomycetidae</taxon>
        <taxon>Atheliales</taxon>
        <taxon>Atheliaceae</taxon>
        <taxon>Athelia</taxon>
    </lineage>
</organism>
<dbReference type="PROSITE" id="PS51035">
    <property type="entry name" value="BAG"/>
    <property type="match status" value="1"/>
</dbReference>
<reference evidence="5 6" key="1">
    <citation type="journal article" date="2016" name="Mol. Biol. Evol.">
        <title>Comparative Genomics of Early-Diverging Mushroom-Forming Fungi Provides Insights into the Origins of Lignocellulose Decay Capabilities.</title>
        <authorList>
            <person name="Nagy L.G."/>
            <person name="Riley R."/>
            <person name="Tritt A."/>
            <person name="Adam C."/>
            <person name="Daum C."/>
            <person name="Floudas D."/>
            <person name="Sun H."/>
            <person name="Yadav J.S."/>
            <person name="Pangilinan J."/>
            <person name="Larsson K.H."/>
            <person name="Matsuura K."/>
            <person name="Barry K."/>
            <person name="Labutti K."/>
            <person name="Kuo R."/>
            <person name="Ohm R.A."/>
            <person name="Bhattacharya S.S."/>
            <person name="Shirouzu T."/>
            <person name="Yoshinaga Y."/>
            <person name="Martin F.M."/>
            <person name="Grigoriev I.V."/>
            <person name="Hibbett D.S."/>
        </authorList>
    </citation>
    <scope>NUCLEOTIDE SEQUENCE [LARGE SCALE GENOMIC DNA]</scope>
    <source>
        <strain evidence="5 6">CBS 109695</strain>
    </source>
</reference>
<dbReference type="GO" id="GO:0051087">
    <property type="term" value="F:protein-folding chaperone binding"/>
    <property type="evidence" value="ECO:0007669"/>
    <property type="project" value="InterPro"/>
</dbReference>
<evidence type="ECO:0008006" key="7">
    <source>
        <dbReference type="Google" id="ProtNLM"/>
    </source>
</evidence>
<dbReference type="Proteomes" id="UP000076532">
    <property type="component" value="Unassembled WGS sequence"/>
</dbReference>
<feature type="region of interest" description="Disordered" evidence="2">
    <location>
        <begin position="78"/>
        <end position="108"/>
    </location>
</feature>
<keyword evidence="6" id="KW-1185">Reference proteome</keyword>
<dbReference type="GO" id="GO:0005829">
    <property type="term" value="C:cytosol"/>
    <property type="evidence" value="ECO:0007669"/>
    <property type="project" value="TreeGrafter"/>
</dbReference>
<feature type="domain" description="Ubiquitin-like" evidence="3">
    <location>
        <begin position="1"/>
        <end position="71"/>
    </location>
</feature>
<dbReference type="InterPro" id="IPR003103">
    <property type="entry name" value="BAG_domain"/>
</dbReference>
<dbReference type="STRING" id="436010.A0A166HDZ2"/>
<evidence type="ECO:0000259" key="3">
    <source>
        <dbReference type="PROSITE" id="PS50053"/>
    </source>
</evidence>
<dbReference type="SUPFAM" id="SSF63491">
    <property type="entry name" value="BAG domain"/>
    <property type="match status" value="1"/>
</dbReference>
<dbReference type="AlphaFoldDB" id="A0A166HDZ2"/>
<dbReference type="PROSITE" id="PS50053">
    <property type="entry name" value="UBIQUITIN_2"/>
    <property type="match status" value="1"/>
</dbReference>
<dbReference type="InterPro" id="IPR039773">
    <property type="entry name" value="BAG_chaperone_regulator"/>
</dbReference>
<protein>
    <recommendedName>
        <fullName evidence="7">BAG domain-containing protein</fullName>
    </recommendedName>
</protein>
<dbReference type="EMBL" id="KV417570">
    <property type="protein sequence ID" value="KZP18761.1"/>
    <property type="molecule type" value="Genomic_DNA"/>
</dbReference>
<dbReference type="InterPro" id="IPR029071">
    <property type="entry name" value="Ubiquitin-like_domsf"/>
</dbReference>
<dbReference type="GO" id="GO:0050821">
    <property type="term" value="P:protein stabilization"/>
    <property type="evidence" value="ECO:0007669"/>
    <property type="project" value="TreeGrafter"/>
</dbReference>
<gene>
    <name evidence="5" type="ORF">FIBSPDRAFT_863561</name>
</gene>
<evidence type="ECO:0000313" key="6">
    <source>
        <dbReference type="Proteomes" id="UP000076532"/>
    </source>
</evidence>
<evidence type="ECO:0000259" key="4">
    <source>
        <dbReference type="PROSITE" id="PS51035"/>
    </source>
</evidence>
<dbReference type="SUPFAM" id="SSF54236">
    <property type="entry name" value="Ubiquitin-like"/>
    <property type="match status" value="1"/>
</dbReference>
<dbReference type="InterPro" id="IPR000626">
    <property type="entry name" value="Ubiquitin-like_dom"/>
</dbReference>
<dbReference type="GO" id="GO:0000774">
    <property type="term" value="F:adenyl-nucleotide exchange factor activity"/>
    <property type="evidence" value="ECO:0007669"/>
    <property type="project" value="TreeGrafter"/>
</dbReference>
<dbReference type="PANTHER" id="PTHR12329">
    <property type="entry name" value="BCL2-ASSOCIATED ATHANOGENE"/>
    <property type="match status" value="1"/>
</dbReference>
<proteinExistence type="predicted"/>
<dbReference type="Pfam" id="PF00240">
    <property type="entry name" value="ubiquitin"/>
    <property type="match status" value="1"/>
</dbReference>
<dbReference type="Pfam" id="PF02179">
    <property type="entry name" value="BAG"/>
    <property type="match status" value="1"/>
</dbReference>
<dbReference type="PANTHER" id="PTHR12329:SF16">
    <property type="entry name" value="BAG FAMILY MOLECULAR CHAPERONE REGULATOR 1"/>
    <property type="match status" value="1"/>
</dbReference>
<dbReference type="SMART" id="SM00264">
    <property type="entry name" value="BAG"/>
    <property type="match status" value="1"/>
</dbReference>